<keyword evidence="2" id="KW-1185">Reference proteome</keyword>
<name>A0A1I5BNJ8_9FLAO</name>
<gene>
    <name evidence="1" type="ORF">SAMN05421741_11071</name>
</gene>
<dbReference type="RefSeq" id="WP_091522680.1">
    <property type="nucleotide sequence ID" value="NZ_FOVI01000010.1"/>
</dbReference>
<evidence type="ECO:0000313" key="1">
    <source>
        <dbReference type="EMBL" id="SFN76325.1"/>
    </source>
</evidence>
<dbReference type="EMBL" id="FOVI01000010">
    <property type="protein sequence ID" value="SFN76325.1"/>
    <property type="molecule type" value="Genomic_DNA"/>
</dbReference>
<dbReference type="OrthoDB" id="1005072at2"/>
<evidence type="ECO:0008006" key="3">
    <source>
        <dbReference type="Google" id="ProtNLM"/>
    </source>
</evidence>
<dbReference type="InterPro" id="IPR021272">
    <property type="entry name" value="DUF2851"/>
</dbReference>
<accession>A0A1I5BNJ8</accession>
<dbReference type="AlphaFoldDB" id="A0A1I5BNJ8"/>
<dbReference type="Pfam" id="PF11013">
    <property type="entry name" value="DUF2851"/>
    <property type="match status" value="1"/>
</dbReference>
<organism evidence="1 2">
    <name type="scientific">Paenimyroides ummariense</name>
    <dbReference type="NCBI Taxonomy" id="913024"/>
    <lineage>
        <taxon>Bacteria</taxon>
        <taxon>Pseudomonadati</taxon>
        <taxon>Bacteroidota</taxon>
        <taxon>Flavobacteriia</taxon>
        <taxon>Flavobacteriales</taxon>
        <taxon>Flavobacteriaceae</taxon>
        <taxon>Paenimyroides</taxon>
    </lineage>
</organism>
<reference evidence="2" key="1">
    <citation type="submission" date="2016-10" db="EMBL/GenBank/DDBJ databases">
        <authorList>
            <person name="Varghese N."/>
            <person name="Submissions S."/>
        </authorList>
    </citation>
    <scope>NUCLEOTIDE SEQUENCE [LARGE SCALE GENOMIC DNA]</scope>
    <source>
        <strain evidence="2">DS-12</strain>
    </source>
</reference>
<sequence length="421" mass="50205">MREDFLHYVWRFKKLNNTSLKTVQNNEVVIKDFGLYLGTEGPDFFNAQVYIDGQLWAGNVEMHINASDWYAHHHEIDPAYQNVILHVVWNNDLSVLRSNGTEIPTIVLKDYVSENVFNAYHQFKLNPQYIFCEDYIKQFNSFDWLLWKEKLMIERLEQFTNRIVTELKQTNNNWEEAFYRILLRNFGLNINGEVFYQVSKNLPLKIIRKEQAHLVHLEALFLGTANMLQSDREDYYLKTLQKTYSYLKQKYNLKQTVNSPSYHQLRPDNFPTIRLIQFASFIYNQPFLFDLIRNPESVSRNNYLLGATVSDYWQTHYVFGKEHKIRKKTVSQSFYNLLLINTILPFQYVYHQQLGKDIIDEVLQHYQSIDLEKNSTTEMFQKLQVPVKSSLDSQSVLFLKKNYCDLRRCLNCEIGIKLMNR</sequence>
<dbReference type="STRING" id="913024.SAMN05421741_11071"/>
<dbReference type="Proteomes" id="UP000199036">
    <property type="component" value="Unassembled WGS sequence"/>
</dbReference>
<evidence type="ECO:0000313" key="2">
    <source>
        <dbReference type="Proteomes" id="UP000199036"/>
    </source>
</evidence>
<proteinExistence type="predicted"/>
<protein>
    <recommendedName>
        <fullName evidence="3">DUF2851 domain-containing protein</fullName>
    </recommendedName>
</protein>